<dbReference type="GeneID" id="125177926"/>
<sequence length="128" mass="14784">MSTYAGCSNSSAVERKKLLRCAAVALGSRTPKAPLQSPLKLLVQSPDFRLKRQLAIQEQDLKRLYQEVTDLMVEKQEWQAQRGIYERKTARSVRELQKLRQQLEEVERENEIAAQSAADQQARTWQKL</sequence>
<keyword evidence="2" id="KW-1185">Reference proteome</keyword>
<dbReference type="RefSeq" id="XP_047736587.1">
    <property type="nucleotide sequence ID" value="XM_047880631.1"/>
</dbReference>
<dbReference type="Proteomes" id="UP000694843">
    <property type="component" value="Unplaced"/>
</dbReference>
<evidence type="ECO:0000256" key="1">
    <source>
        <dbReference type="SAM" id="Coils"/>
    </source>
</evidence>
<accession>A0A979FIP4</accession>
<reference evidence="3" key="1">
    <citation type="submission" date="2025-08" db="UniProtKB">
        <authorList>
            <consortium name="RefSeq"/>
        </authorList>
    </citation>
    <scope>IDENTIFICATION</scope>
    <source>
        <tissue evidence="3">Whole organism</tissue>
    </source>
</reference>
<evidence type="ECO:0000313" key="2">
    <source>
        <dbReference type="Proteomes" id="UP000694843"/>
    </source>
</evidence>
<dbReference type="AlphaFoldDB" id="A0A979FIP4"/>
<keyword evidence="1" id="KW-0175">Coiled coil</keyword>
<gene>
    <name evidence="3" type="primary">LOC125177926</name>
</gene>
<proteinExistence type="predicted"/>
<name>A0A979FIP4_HYAAZ</name>
<dbReference type="OrthoDB" id="2436455at2759"/>
<evidence type="ECO:0000313" key="3">
    <source>
        <dbReference type="RefSeq" id="XP_047736587.1"/>
    </source>
</evidence>
<feature type="coiled-coil region" evidence="1">
    <location>
        <begin position="54"/>
        <end position="123"/>
    </location>
</feature>
<dbReference type="KEGG" id="hazt:125177926"/>
<protein>
    <submittedName>
        <fullName evidence="3">Uncharacterized protein LOC125177926</fullName>
    </submittedName>
</protein>
<organism evidence="2 3">
    <name type="scientific">Hyalella azteca</name>
    <name type="common">Amphipod</name>
    <dbReference type="NCBI Taxonomy" id="294128"/>
    <lineage>
        <taxon>Eukaryota</taxon>
        <taxon>Metazoa</taxon>
        <taxon>Ecdysozoa</taxon>
        <taxon>Arthropoda</taxon>
        <taxon>Crustacea</taxon>
        <taxon>Multicrustacea</taxon>
        <taxon>Malacostraca</taxon>
        <taxon>Eumalacostraca</taxon>
        <taxon>Peracarida</taxon>
        <taxon>Amphipoda</taxon>
        <taxon>Senticaudata</taxon>
        <taxon>Talitrida</taxon>
        <taxon>Talitroidea</taxon>
        <taxon>Hyalellidae</taxon>
        <taxon>Hyalella</taxon>
    </lineage>
</organism>